<dbReference type="InterPro" id="IPR011006">
    <property type="entry name" value="CheY-like_superfamily"/>
</dbReference>
<dbReference type="PROSITE" id="PS50110">
    <property type="entry name" value="RESPONSE_REGULATORY"/>
    <property type="match status" value="1"/>
</dbReference>
<dbReference type="SMART" id="SM00862">
    <property type="entry name" value="Trans_reg_C"/>
    <property type="match status" value="1"/>
</dbReference>
<name>A0A7K1LC59_9ACTN</name>
<dbReference type="Pfam" id="PF00072">
    <property type="entry name" value="Response_reg"/>
    <property type="match status" value="1"/>
</dbReference>
<gene>
    <name evidence="10" type="ORF">GNZ18_35745</name>
</gene>
<keyword evidence="5" id="KW-0804">Transcription</keyword>
<dbReference type="Gene3D" id="3.40.50.2300">
    <property type="match status" value="1"/>
</dbReference>
<sequence length="232" mass="25363">MAYGSAMPSVLVVEDDPDVRTALIRELSARSHAVRSAGTAMDALREVTQSPPDVVILDLGLPDLDGAEVLKMLRGVSDVPVIIATARDDEPEVVRLLNAGADDYLIKPFSAEHLSARLAAVLRRSARSGPSAELTVGGLHIDLDRREALLDGTPLELTRREFDLLSYLAARPGRVVARRELLAEVWRQAYGDDQTIDVHLSWLRRKLGETAAAPRYLHTVRGVGVRLAEPRP</sequence>
<proteinExistence type="predicted"/>
<keyword evidence="2" id="KW-0902">Two-component regulatory system</keyword>
<dbReference type="Proteomes" id="UP000432015">
    <property type="component" value="Unassembled WGS sequence"/>
</dbReference>
<dbReference type="CDD" id="cd00383">
    <property type="entry name" value="trans_reg_C"/>
    <property type="match status" value="1"/>
</dbReference>
<dbReference type="InterPro" id="IPR036388">
    <property type="entry name" value="WH-like_DNA-bd_sf"/>
</dbReference>
<evidence type="ECO:0000256" key="1">
    <source>
        <dbReference type="ARBA" id="ARBA00022553"/>
    </source>
</evidence>
<dbReference type="AlphaFoldDB" id="A0A7K1LC59"/>
<dbReference type="InterPro" id="IPR001867">
    <property type="entry name" value="OmpR/PhoB-type_DNA-bd"/>
</dbReference>
<dbReference type="GO" id="GO:0000976">
    <property type="term" value="F:transcription cis-regulatory region binding"/>
    <property type="evidence" value="ECO:0007669"/>
    <property type="project" value="TreeGrafter"/>
</dbReference>
<dbReference type="GO" id="GO:0032993">
    <property type="term" value="C:protein-DNA complex"/>
    <property type="evidence" value="ECO:0007669"/>
    <property type="project" value="TreeGrafter"/>
</dbReference>
<dbReference type="GO" id="GO:0000156">
    <property type="term" value="F:phosphorelay response regulator activity"/>
    <property type="evidence" value="ECO:0007669"/>
    <property type="project" value="TreeGrafter"/>
</dbReference>
<evidence type="ECO:0000256" key="6">
    <source>
        <dbReference type="PROSITE-ProRule" id="PRU00169"/>
    </source>
</evidence>
<keyword evidence="11" id="KW-1185">Reference proteome</keyword>
<dbReference type="PANTHER" id="PTHR48111:SF4">
    <property type="entry name" value="DNA-BINDING DUAL TRANSCRIPTIONAL REGULATOR OMPR"/>
    <property type="match status" value="1"/>
</dbReference>
<keyword evidence="4 7" id="KW-0238">DNA-binding</keyword>
<evidence type="ECO:0000259" key="9">
    <source>
        <dbReference type="PROSITE" id="PS51755"/>
    </source>
</evidence>
<dbReference type="GO" id="GO:0006355">
    <property type="term" value="P:regulation of DNA-templated transcription"/>
    <property type="evidence" value="ECO:0007669"/>
    <property type="project" value="InterPro"/>
</dbReference>
<reference evidence="10 11" key="1">
    <citation type="submission" date="2019-11" db="EMBL/GenBank/DDBJ databases">
        <authorList>
            <person name="Cao P."/>
        </authorList>
    </citation>
    <scope>NUCLEOTIDE SEQUENCE [LARGE SCALE GENOMIC DNA]</scope>
    <source>
        <strain evidence="10 11">NEAU-AAG5</strain>
    </source>
</reference>
<keyword evidence="1 6" id="KW-0597">Phosphoprotein</keyword>
<evidence type="ECO:0000256" key="2">
    <source>
        <dbReference type="ARBA" id="ARBA00023012"/>
    </source>
</evidence>
<dbReference type="SUPFAM" id="SSF52172">
    <property type="entry name" value="CheY-like"/>
    <property type="match status" value="1"/>
</dbReference>
<dbReference type="GO" id="GO:0005829">
    <property type="term" value="C:cytosol"/>
    <property type="evidence" value="ECO:0007669"/>
    <property type="project" value="TreeGrafter"/>
</dbReference>
<dbReference type="SMART" id="SM00448">
    <property type="entry name" value="REC"/>
    <property type="match status" value="1"/>
</dbReference>
<dbReference type="PANTHER" id="PTHR48111">
    <property type="entry name" value="REGULATOR OF RPOS"/>
    <property type="match status" value="1"/>
</dbReference>
<evidence type="ECO:0000259" key="8">
    <source>
        <dbReference type="PROSITE" id="PS50110"/>
    </source>
</evidence>
<evidence type="ECO:0000256" key="7">
    <source>
        <dbReference type="PROSITE-ProRule" id="PRU01091"/>
    </source>
</evidence>
<comment type="caution">
    <text evidence="10">The sequence shown here is derived from an EMBL/GenBank/DDBJ whole genome shotgun (WGS) entry which is preliminary data.</text>
</comment>
<accession>A0A7K1LC59</accession>
<evidence type="ECO:0000313" key="11">
    <source>
        <dbReference type="Proteomes" id="UP000432015"/>
    </source>
</evidence>
<feature type="domain" description="Response regulatory" evidence="8">
    <location>
        <begin position="9"/>
        <end position="122"/>
    </location>
</feature>
<feature type="domain" description="OmpR/PhoB-type" evidence="9">
    <location>
        <begin position="131"/>
        <end position="229"/>
    </location>
</feature>
<dbReference type="EMBL" id="WOFH01000017">
    <property type="protein sequence ID" value="MUN41903.1"/>
    <property type="molecule type" value="Genomic_DNA"/>
</dbReference>
<dbReference type="FunFam" id="1.10.10.10:FF:000018">
    <property type="entry name" value="DNA-binding response regulator ResD"/>
    <property type="match status" value="1"/>
</dbReference>
<dbReference type="Pfam" id="PF00486">
    <property type="entry name" value="Trans_reg_C"/>
    <property type="match status" value="1"/>
</dbReference>
<organism evidence="10 11">
    <name type="scientific">Actinomadura litoris</name>
    <dbReference type="NCBI Taxonomy" id="2678616"/>
    <lineage>
        <taxon>Bacteria</taxon>
        <taxon>Bacillati</taxon>
        <taxon>Actinomycetota</taxon>
        <taxon>Actinomycetes</taxon>
        <taxon>Streptosporangiales</taxon>
        <taxon>Thermomonosporaceae</taxon>
        <taxon>Actinomadura</taxon>
    </lineage>
</organism>
<dbReference type="InterPro" id="IPR039420">
    <property type="entry name" value="WalR-like"/>
</dbReference>
<evidence type="ECO:0000313" key="10">
    <source>
        <dbReference type="EMBL" id="MUN41903.1"/>
    </source>
</evidence>
<keyword evidence="3" id="KW-0805">Transcription regulation</keyword>
<evidence type="ECO:0000256" key="5">
    <source>
        <dbReference type="ARBA" id="ARBA00023163"/>
    </source>
</evidence>
<feature type="DNA-binding region" description="OmpR/PhoB-type" evidence="7">
    <location>
        <begin position="131"/>
        <end position="229"/>
    </location>
</feature>
<protein>
    <submittedName>
        <fullName evidence="10">Response regulator</fullName>
    </submittedName>
</protein>
<evidence type="ECO:0000256" key="3">
    <source>
        <dbReference type="ARBA" id="ARBA00023015"/>
    </source>
</evidence>
<dbReference type="PROSITE" id="PS51755">
    <property type="entry name" value="OMPR_PHOB"/>
    <property type="match status" value="1"/>
</dbReference>
<dbReference type="InterPro" id="IPR001789">
    <property type="entry name" value="Sig_transdc_resp-reg_receiver"/>
</dbReference>
<feature type="modified residue" description="4-aspartylphosphate" evidence="6">
    <location>
        <position position="58"/>
    </location>
</feature>
<dbReference type="Gene3D" id="1.10.10.10">
    <property type="entry name" value="Winged helix-like DNA-binding domain superfamily/Winged helix DNA-binding domain"/>
    <property type="match status" value="1"/>
</dbReference>
<evidence type="ECO:0000256" key="4">
    <source>
        <dbReference type="ARBA" id="ARBA00023125"/>
    </source>
</evidence>